<dbReference type="Proteomes" id="UP000054166">
    <property type="component" value="Unassembled WGS sequence"/>
</dbReference>
<gene>
    <name evidence="1" type="ORF">PILCRDRAFT_356153</name>
</gene>
<accession>A0A0C3C6K2</accession>
<organism evidence="1 2">
    <name type="scientific">Piloderma croceum (strain F 1598)</name>
    <dbReference type="NCBI Taxonomy" id="765440"/>
    <lineage>
        <taxon>Eukaryota</taxon>
        <taxon>Fungi</taxon>
        <taxon>Dikarya</taxon>
        <taxon>Basidiomycota</taxon>
        <taxon>Agaricomycotina</taxon>
        <taxon>Agaricomycetes</taxon>
        <taxon>Agaricomycetidae</taxon>
        <taxon>Atheliales</taxon>
        <taxon>Atheliaceae</taxon>
        <taxon>Piloderma</taxon>
    </lineage>
</organism>
<sequence length="87" mass="10200">MVNIRRFLLSLLPAIGDRPAPVFLSPVFIKNFESVEQASTARFRYISATFQYIKCRYIFQLIHSNPSIFYICLHPIDNSNWRMSART</sequence>
<keyword evidence="2" id="KW-1185">Reference proteome</keyword>
<dbReference type="InParanoid" id="A0A0C3C6K2"/>
<protein>
    <submittedName>
        <fullName evidence="1">Uncharacterized protein</fullName>
    </submittedName>
</protein>
<name>A0A0C3C6K2_PILCF</name>
<evidence type="ECO:0000313" key="2">
    <source>
        <dbReference type="Proteomes" id="UP000054166"/>
    </source>
</evidence>
<dbReference type="AlphaFoldDB" id="A0A0C3C6K2"/>
<dbReference type="EMBL" id="KN832985">
    <property type="protein sequence ID" value="KIM85282.1"/>
    <property type="molecule type" value="Genomic_DNA"/>
</dbReference>
<dbReference type="HOGENOM" id="CLU_2484113_0_0_1"/>
<reference evidence="1 2" key="1">
    <citation type="submission" date="2014-04" db="EMBL/GenBank/DDBJ databases">
        <authorList>
            <consortium name="DOE Joint Genome Institute"/>
            <person name="Kuo A."/>
            <person name="Tarkka M."/>
            <person name="Buscot F."/>
            <person name="Kohler A."/>
            <person name="Nagy L.G."/>
            <person name="Floudas D."/>
            <person name="Copeland A."/>
            <person name="Barry K.W."/>
            <person name="Cichocki N."/>
            <person name="Veneault-Fourrey C."/>
            <person name="LaButti K."/>
            <person name="Lindquist E.A."/>
            <person name="Lipzen A."/>
            <person name="Lundell T."/>
            <person name="Morin E."/>
            <person name="Murat C."/>
            <person name="Sun H."/>
            <person name="Tunlid A."/>
            <person name="Henrissat B."/>
            <person name="Grigoriev I.V."/>
            <person name="Hibbett D.S."/>
            <person name="Martin F."/>
            <person name="Nordberg H.P."/>
            <person name="Cantor M.N."/>
            <person name="Hua S.X."/>
        </authorList>
    </citation>
    <scope>NUCLEOTIDE SEQUENCE [LARGE SCALE GENOMIC DNA]</scope>
    <source>
        <strain evidence="1 2">F 1598</strain>
    </source>
</reference>
<proteinExistence type="predicted"/>
<reference evidence="2" key="2">
    <citation type="submission" date="2015-01" db="EMBL/GenBank/DDBJ databases">
        <title>Evolutionary Origins and Diversification of the Mycorrhizal Mutualists.</title>
        <authorList>
            <consortium name="DOE Joint Genome Institute"/>
            <consortium name="Mycorrhizal Genomics Consortium"/>
            <person name="Kohler A."/>
            <person name="Kuo A."/>
            <person name="Nagy L.G."/>
            <person name="Floudas D."/>
            <person name="Copeland A."/>
            <person name="Barry K.W."/>
            <person name="Cichocki N."/>
            <person name="Veneault-Fourrey C."/>
            <person name="LaButti K."/>
            <person name="Lindquist E.A."/>
            <person name="Lipzen A."/>
            <person name="Lundell T."/>
            <person name="Morin E."/>
            <person name="Murat C."/>
            <person name="Riley R."/>
            <person name="Ohm R."/>
            <person name="Sun H."/>
            <person name="Tunlid A."/>
            <person name="Henrissat B."/>
            <person name="Grigoriev I.V."/>
            <person name="Hibbett D.S."/>
            <person name="Martin F."/>
        </authorList>
    </citation>
    <scope>NUCLEOTIDE SEQUENCE [LARGE SCALE GENOMIC DNA]</scope>
    <source>
        <strain evidence="2">F 1598</strain>
    </source>
</reference>
<evidence type="ECO:0000313" key="1">
    <source>
        <dbReference type="EMBL" id="KIM85282.1"/>
    </source>
</evidence>